<dbReference type="AlphaFoldDB" id="T0LBX0"/>
<keyword evidence="2" id="KW-0031">Aminopeptidase</keyword>
<dbReference type="OrthoDB" id="2195370at2759"/>
<evidence type="ECO:0000256" key="1">
    <source>
        <dbReference type="SAM" id="Coils"/>
    </source>
</evidence>
<evidence type="ECO:0000313" key="3">
    <source>
        <dbReference type="Proteomes" id="UP000053780"/>
    </source>
</evidence>
<feature type="coiled-coil region" evidence="1">
    <location>
        <begin position="312"/>
        <end position="339"/>
    </location>
</feature>
<dbReference type="GO" id="GO:0004177">
    <property type="term" value="F:aminopeptidase activity"/>
    <property type="evidence" value="ECO:0007669"/>
    <property type="project" value="UniProtKB-KW"/>
</dbReference>
<evidence type="ECO:0000313" key="2">
    <source>
        <dbReference type="EMBL" id="EQB61779.1"/>
    </source>
</evidence>
<organism evidence="2 3">
    <name type="scientific">Vairimorpha apis BRL 01</name>
    <dbReference type="NCBI Taxonomy" id="1037528"/>
    <lineage>
        <taxon>Eukaryota</taxon>
        <taxon>Fungi</taxon>
        <taxon>Fungi incertae sedis</taxon>
        <taxon>Microsporidia</taxon>
        <taxon>Nosematidae</taxon>
        <taxon>Vairimorpha</taxon>
    </lineage>
</organism>
<keyword evidence="3" id="KW-1185">Reference proteome</keyword>
<name>T0LBX0_9MICR</name>
<keyword evidence="1" id="KW-0175">Coiled coil</keyword>
<dbReference type="VEuPathDB" id="MicrosporidiaDB:NAPIS_ORF00628"/>
<keyword evidence="2" id="KW-0378">Hydrolase</keyword>
<dbReference type="Proteomes" id="UP000053780">
    <property type="component" value="Unassembled WGS sequence"/>
</dbReference>
<sequence>MLDFNAKLLKYKNFNLVKHINEVLPKFEKSVLTMERDSIIKSKKEVETEIFKSFILNSDSLLEILNTHEKVYSQVNDLQLISDYFNKINIGINYSEPKFIDKKNSFDTGERKINDNDSYSLINAFNLSVLKIKILKTELQIILSQTKFIFYGSEKKIQNFYDKFYYLCYFQENSIVTSKKESNFENDEMIEYALKTEKIEFLINLKKLQEINKIKTLVDLICNIFDFYYLYYDEEIKLIDEIEKIIVVDKIKIMLMIENQIYFCFKSFEKRIFSKRYNLKTLNDILNLIAEKLKFKGNDFSYLIDYFKIKIESQKEELLENAKREILKILEKYVNSEQSINFC</sequence>
<reference evidence="2 3" key="1">
    <citation type="journal article" date="2013" name="BMC Genomics">
        <title>Genome sequencing and comparative genomics of honey bee microsporidia, Nosema apis reveal novel insights into host-parasite interactions.</title>
        <authorList>
            <person name="Chen Yp."/>
            <person name="Pettis J.S."/>
            <person name="Zhao Y."/>
            <person name="Liu X."/>
            <person name="Tallon L.J."/>
            <person name="Sadzewicz L.D."/>
            <person name="Li R."/>
            <person name="Zheng H."/>
            <person name="Huang S."/>
            <person name="Zhang X."/>
            <person name="Hamilton M.C."/>
            <person name="Pernal S.F."/>
            <person name="Melathopoulos A.P."/>
            <person name="Yan X."/>
            <person name="Evans J.D."/>
        </authorList>
    </citation>
    <scope>NUCLEOTIDE SEQUENCE [LARGE SCALE GENOMIC DNA]</scope>
    <source>
        <strain evidence="2 3">BRL 01</strain>
    </source>
</reference>
<protein>
    <submittedName>
        <fullName evidence="2">Leucyl aminopeptidase</fullName>
    </submittedName>
</protein>
<dbReference type="HOGENOM" id="CLU_042822_0_0_1"/>
<gene>
    <name evidence="2" type="ORF">NAPIS_ORF00628</name>
</gene>
<dbReference type="EMBL" id="KE647090">
    <property type="protein sequence ID" value="EQB61779.1"/>
    <property type="molecule type" value="Genomic_DNA"/>
</dbReference>
<keyword evidence="2" id="KW-0645">Protease</keyword>
<accession>T0LBX0</accession>
<proteinExistence type="predicted"/>